<accession>A0A5D2DED2</accession>
<sequence>LYSVLTSDVRFCSSLLILCLALPCRVFLSICYHLVSCQGPLVLICPYPKLVCLSMHCCKTMGCRWLYIKVPRC</sequence>
<dbReference type="AlphaFoldDB" id="A0A5D2DED2"/>
<reference evidence="1 2" key="1">
    <citation type="submission" date="2019-06" db="EMBL/GenBank/DDBJ databases">
        <title>WGS assembly of Gossypium darwinii.</title>
        <authorList>
            <person name="Chen Z.J."/>
            <person name="Sreedasyam A."/>
            <person name="Ando A."/>
            <person name="Song Q."/>
            <person name="De L."/>
            <person name="Hulse-Kemp A."/>
            <person name="Ding M."/>
            <person name="Ye W."/>
            <person name="Kirkbride R."/>
            <person name="Jenkins J."/>
            <person name="Plott C."/>
            <person name="Lovell J."/>
            <person name="Lin Y.-M."/>
            <person name="Vaughn R."/>
            <person name="Liu B."/>
            <person name="Li W."/>
            <person name="Simpson S."/>
            <person name="Scheffler B."/>
            <person name="Saski C."/>
            <person name="Grover C."/>
            <person name="Hu G."/>
            <person name="Conover J."/>
            <person name="Carlson J."/>
            <person name="Shu S."/>
            <person name="Boston L."/>
            <person name="Williams M."/>
            <person name="Peterson D."/>
            <person name="Mcgee K."/>
            <person name="Jones D."/>
            <person name="Wendel J."/>
            <person name="Stelly D."/>
            <person name="Grimwood J."/>
            <person name="Schmutz J."/>
        </authorList>
    </citation>
    <scope>NUCLEOTIDE SEQUENCE [LARGE SCALE GENOMIC DNA]</scope>
    <source>
        <strain evidence="1">1808015.09</strain>
    </source>
</reference>
<dbReference type="Proteomes" id="UP000323506">
    <property type="component" value="Chromosome D02"/>
</dbReference>
<feature type="non-terminal residue" evidence="1">
    <location>
        <position position="1"/>
    </location>
</feature>
<proteinExistence type="predicted"/>
<gene>
    <name evidence="1" type="ORF">ES288_D02G159000v1</name>
</gene>
<name>A0A5D2DED2_GOSDA</name>
<evidence type="ECO:0000313" key="1">
    <source>
        <dbReference type="EMBL" id="TYG79694.1"/>
    </source>
</evidence>
<organism evidence="1 2">
    <name type="scientific">Gossypium darwinii</name>
    <name type="common">Darwin's cotton</name>
    <name type="synonym">Gossypium barbadense var. darwinii</name>
    <dbReference type="NCBI Taxonomy" id="34276"/>
    <lineage>
        <taxon>Eukaryota</taxon>
        <taxon>Viridiplantae</taxon>
        <taxon>Streptophyta</taxon>
        <taxon>Embryophyta</taxon>
        <taxon>Tracheophyta</taxon>
        <taxon>Spermatophyta</taxon>
        <taxon>Magnoliopsida</taxon>
        <taxon>eudicotyledons</taxon>
        <taxon>Gunneridae</taxon>
        <taxon>Pentapetalae</taxon>
        <taxon>rosids</taxon>
        <taxon>malvids</taxon>
        <taxon>Malvales</taxon>
        <taxon>Malvaceae</taxon>
        <taxon>Malvoideae</taxon>
        <taxon>Gossypium</taxon>
    </lineage>
</organism>
<evidence type="ECO:0000313" key="2">
    <source>
        <dbReference type="Proteomes" id="UP000323506"/>
    </source>
</evidence>
<keyword evidence="2" id="KW-1185">Reference proteome</keyword>
<protein>
    <submittedName>
        <fullName evidence="1">Uncharacterized protein</fullName>
    </submittedName>
</protein>
<dbReference type="EMBL" id="CM017702">
    <property type="protein sequence ID" value="TYG79694.1"/>
    <property type="molecule type" value="Genomic_DNA"/>
</dbReference>